<dbReference type="InterPro" id="IPR015943">
    <property type="entry name" value="WD40/YVTN_repeat-like_dom_sf"/>
</dbReference>
<dbReference type="Pfam" id="PF13925">
    <property type="entry name" value="Katanin_con80"/>
    <property type="match status" value="1"/>
</dbReference>
<evidence type="ECO:0000256" key="9">
    <source>
        <dbReference type="SAM" id="MobiDB-lite"/>
    </source>
</evidence>
<keyword evidence="5" id="KW-0677">Repeat</keyword>
<feature type="region of interest" description="Disordered" evidence="9">
    <location>
        <begin position="388"/>
        <end position="453"/>
    </location>
</feature>
<dbReference type="FunCoup" id="A0A6I9TZR5">
    <property type="interactions" value="1183"/>
</dbReference>
<evidence type="ECO:0000313" key="11">
    <source>
        <dbReference type="Proteomes" id="UP000504604"/>
    </source>
</evidence>
<dbReference type="SUPFAM" id="SSF50978">
    <property type="entry name" value="WD40 repeat-like"/>
    <property type="match status" value="1"/>
</dbReference>
<dbReference type="PROSITE" id="PS50294">
    <property type="entry name" value="WD_REPEATS_REGION"/>
    <property type="match status" value="5"/>
</dbReference>
<comment type="function">
    <text evidence="7">May participate in a complex which severs microtubules in an ATP-dependent manner. Microtubule severing may promote rapid reorganization of cellular microtubule arrays.</text>
</comment>
<feature type="compositionally biased region" description="Polar residues" evidence="9">
    <location>
        <begin position="609"/>
        <end position="618"/>
    </location>
</feature>
<keyword evidence="6 7" id="KW-0206">Cytoskeleton</keyword>
<dbReference type="InterPro" id="IPR026962">
    <property type="entry name" value="KTNB1"/>
</dbReference>
<organism evidence="11 12">
    <name type="scientific">Sesamum indicum</name>
    <name type="common">Oriental sesame</name>
    <name type="synonym">Sesamum orientale</name>
    <dbReference type="NCBI Taxonomy" id="4182"/>
    <lineage>
        <taxon>Eukaryota</taxon>
        <taxon>Viridiplantae</taxon>
        <taxon>Streptophyta</taxon>
        <taxon>Embryophyta</taxon>
        <taxon>Tracheophyta</taxon>
        <taxon>Spermatophyta</taxon>
        <taxon>Magnoliopsida</taxon>
        <taxon>eudicotyledons</taxon>
        <taxon>Gunneridae</taxon>
        <taxon>Pentapetalae</taxon>
        <taxon>asterids</taxon>
        <taxon>lamiids</taxon>
        <taxon>Lamiales</taxon>
        <taxon>Pedaliaceae</taxon>
        <taxon>Sesamum</taxon>
    </lineage>
</organism>
<evidence type="ECO:0000256" key="4">
    <source>
        <dbReference type="ARBA" id="ARBA00022701"/>
    </source>
</evidence>
<protein>
    <recommendedName>
        <fullName evidence="7">Katanin p80 WD40 repeat-containing subunit B1 homolog</fullName>
    </recommendedName>
</protein>
<dbReference type="GO" id="GO:0008017">
    <property type="term" value="F:microtubule binding"/>
    <property type="evidence" value="ECO:0007669"/>
    <property type="project" value="UniProtKB-UniRule"/>
</dbReference>
<dbReference type="FunFam" id="2.130.10.10:FF:000183">
    <property type="entry name" value="Katanin p80 WD40 repeat-containing subunit B1"/>
    <property type="match status" value="1"/>
</dbReference>
<dbReference type="GO" id="GO:0007019">
    <property type="term" value="P:microtubule depolymerization"/>
    <property type="evidence" value="ECO:0007669"/>
    <property type="project" value="TreeGrafter"/>
</dbReference>
<dbReference type="PRINTS" id="PR00320">
    <property type="entry name" value="GPROTEINBRPT"/>
</dbReference>
<dbReference type="HAMAP" id="MF_03022">
    <property type="entry name" value="Katanin_p80_B1"/>
    <property type="match status" value="1"/>
</dbReference>
<dbReference type="Gene3D" id="2.130.10.10">
    <property type="entry name" value="YVTN repeat-like/Quinoprotein amine dehydrogenase"/>
    <property type="match status" value="2"/>
</dbReference>
<feature type="region of interest" description="Disordered" evidence="9">
    <location>
        <begin position="608"/>
        <end position="635"/>
    </location>
</feature>
<dbReference type="InterPro" id="IPR019775">
    <property type="entry name" value="WD40_repeat_CS"/>
</dbReference>
<dbReference type="GeneID" id="105168583"/>
<evidence type="ECO:0000256" key="7">
    <source>
        <dbReference type="HAMAP-Rule" id="MF_03022"/>
    </source>
</evidence>
<evidence type="ECO:0000259" key="10">
    <source>
        <dbReference type="Pfam" id="PF13925"/>
    </source>
</evidence>
<feature type="compositionally biased region" description="Polar residues" evidence="9">
    <location>
        <begin position="673"/>
        <end position="697"/>
    </location>
</feature>
<gene>
    <name evidence="12" type="primary">LOC105168583</name>
</gene>
<comment type="subcellular location">
    <subcellularLocation>
        <location evidence="1 7">Cytoplasm</location>
        <location evidence="1 7">Cytoskeleton</location>
    </subcellularLocation>
</comment>
<proteinExistence type="inferred from homology"/>
<dbReference type="PANTHER" id="PTHR19845:SF15">
    <property type="entry name" value="KATANIN P80 WD40 REPEAT-CONTAINING SUBUNIT B1 HOMOLOG KTN80.2"/>
    <property type="match status" value="1"/>
</dbReference>
<feature type="repeat" description="WD" evidence="8">
    <location>
        <begin position="180"/>
        <end position="221"/>
    </location>
</feature>
<feature type="region of interest" description="Disordered" evidence="9">
    <location>
        <begin position="672"/>
        <end position="699"/>
    </location>
</feature>
<evidence type="ECO:0000256" key="6">
    <source>
        <dbReference type="ARBA" id="ARBA00023212"/>
    </source>
</evidence>
<dbReference type="GO" id="GO:0051013">
    <property type="term" value="P:microtubule severing"/>
    <property type="evidence" value="ECO:0007669"/>
    <property type="project" value="UniProtKB-UniRule"/>
</dbReference>
<dbReference type="InterPro" id="IPR036322">
    <property type="entry name" value="WD40_repeat_dom_sf"/>
</dbReference>
<dbReference type="OrthoDB" id="538223at2759"/>
<feature type="compositionally biased region" description="Basic and acidic residues" evidence="9">
    <location>
        <begin position="424"/>
        <end position="436"/>
    </location>
</feature>
<feature type="repeat" description="WD" evidence="8">
    <location>
        <begin position="54"/>
        <end position="95"/>
    </location>
</feature>
<dbReference type="GO" id="GO:0008352">
    <property type="term" value="C:katanin complex"/>
    <property type="evidence" value="ECO:0007669"/>
    <property type="project" value="InterPro"/>
</dbReference>
<dbReference type="InterPro" id="IPR001680">
    <property type="entry name" value="WD40_rpt"/>
</dbReference>
<dbReference type="PANTHER" id="PTHR19845">
    <property type="entry name" value="KATANIN P80 SUBUNIT"/>
    <property type="match status" value="1"/>
</dbReference>
<name>A0A6I9TZR5_SESIN</name>
<keyword evidence="3 8" id="KW-0853">WD repeat</keyword>
<dbReference type="CDD" id="cd00200">
    <property type="entry name" value="WD40"/>
    <property type="match status" value="1"/>
</dbReference>
<dbReference type="PROSITE" id="PS50082">
    <property type="entry name" value="WD_REPEATS_2"/>
    <property type="match status" value="5"/>
</dbReference>
<reference evidence="12" key="1">
    <citation type="submission" date="2025-08" db="UniProtKB">
        <authorList>
            <consortium name="RefSeq"/>
        </authorList>
    </citation>
    <scope>IDENTIFICATION</scope>
</reference>
<evidence type="ECO:0000256" key="5">
    <source>
        <dbReference type="ARBA" id="ARBA00022737"/>
    </source>
</evidence>
<keyword evidence="2 7" id="KW-0963">Cytoplasm</keyword>
<dbReference type="InterPro" id="IPR028021">
    <property type="entry name" value="Katanin_C-terminal"/>
</dbReference>
<dbReference type="Pfam" id="PF00400">
    <property type="entry name" value="WD40"/>
    <property type="match status" value="6"/>
</dbReference>
<dbReference type="InParanoid" id="A0A6I9TZR5"/>
<evidence type="ECO:0000256" key="3">
    <source>
        <dbReference type="ARBA" id="ARBA00022574"/>
    </source>
</evidence>
<dbReference type="PROSITE" id="PS00678">
    <property type="entry name" value="WD_REPEATS_1"/>
    <property type="match status" value="2"/>
</dbReference>
<evidence type="ECO:0000313" key="12">
    <source>
        <dbReference type="RefSeq" id="XP_011087019.1"/>
    </source>
</evidence>
<evidence type="ECO:0000256" key="2">
    <source>
        <dbReference type="ARBA" id="ARBA00022490"/>
    </source>
</evidence>
<sequence length="938" mass="103216">MAKRRYKLQEFVAHAGNVNCLNFGRKNCRLFITGGDDRKVNLWSIGKAASVMSLSGHTSPVVSAGFDSAEELVIAGSSSGVIKLWDMAERKIVRTLFGHRSYCTAVEFHPFGEFFSSGSMDTNLKIWDIRKKGCIHTYKGHTGGISTIRFSPDGRWVASGGFDNVVKVWDLTAGKLLHNFKLHKGHVCTIEFHPLEFLLATGSADHTVKFWDLEKFEMIGSAKREATGVRSMTFHPDGRSLFCGLDDSLKVYSWEPVICHDSVDMEWSTLSDLCIHNGKLLSGAYYKNSIAVWVADISLIEPYLTRLGLEKHSHSLQKCDSRGSLLKNEESHPKPESNLCERTLDNDSKEIKTIYVDSAALNSITSKTVELLDAPKIVLPSDSNGISIVGTQKQGPAGSSHAETNEPADNRSFIVPSSVPSDGPDGKDLVGSRRESIASTTDSTAECAKPRHKRRLSDSQFDLEITLEAVPCETIRTAVSSKEDPNVCCGLVVEEISGEHPEGKKSSIKNFVEKFDIKPSLATESSRETGDQTLNFRKRLNPVKAVKGVAVAHGRTRSLVELFEKKEMFDVKEIQRPDSPSVTSEPVDDIRTPDSISVITKPINEIRTPDSTFMTTDPVNDISKPDSTSVIPDPVNEIRAPGIASVTTDPVNEIQTPGIASVTTDPVIEIRTPDSTSMTTPVNEIRTPGTTSVTTDPVNEIRTPGIASVTTDPVNEIRTPDSASMTTDPVDEIWVPDSASVTTEPVETLLSENNDKKIIMREDATVDDNNVIQNLMQNHDVVLSTFRSRLTKLQVVRHFWEMNDVKGAINALRRLPDHSVHADVVDVLIERMDVFTLDLFSCLLPVLLELSESKAERHASISLEMLLKLTSAYGAVIRSTVSAPPTVGIDLHAQERLECSKLCASHLQNIQKNLPDLVKRGGAVGRWAQQLHLVLEQQ</sequence>
<comment type="similarity">
    <text evidence="7">Belongs to the WD repeat KATNB1 family.</text>
</comment>
<dbReference type="GO" id="GO:0005874">
    <property type="term" value="C:microtubule"/>
    <property type="evidence" value="ECO:0007669"/>
    <property type="project" value="UniProtKB-KW"/>
</dbReference>
<feature type="repeat" description="WD" evidence="8">
    <location>
        <begin position="138"/>
        <end position="179"/>
    </location>
</feature>
<evidence type="ECO:0000256" key="8">
    <source>
        <dbReference type="PROSITE-ProRule" id="PRU00221"/>
    </source>
</evidence>
<dbReference type="GO" id="GO:0005737">
    <property type="term" value="C:cytoplasm"/>
    <property type="evidence" value="ECO:0007669"/>
    <property type="project" value="UniProtKB-UniRule"/>
</dbReference>
<feature type="repeat" description="WD" evidence="8">
    <location>
        <begin position="96"/>
        <end position="137"/>
    </location>
</feature>
<feature type="domain" description="Katanin p80 subunit C-terminal" evidence="10">
    <location>
        <begin position="777"/>
        <end position="935"/>
    </location>
</feature>
<evidence type="ECO:0000256" key="1">
    <source>
        <dbReference type="ARBA" id="ARBA00004245"/>
    </source>
</evidence>
<feature type="repeat" description="WD" evidence="8">
    <location>
        <begin position="11"/>
        <end position="53"/>
    </location>
</feature>
<keyword evidence="4 7" id="KW-0493">Microtubule</keyword>
<keyword evidence="11" id="KW-1185">Reference proteome</keyword>
<dbReference type="SMART" id="SM00320">
    <property type="entry name" value="WD40"/>
    <property type="match status" value="6"/>
</dbReference>
<dbReference type="InterPro" id="IPR020472">
    <property type="entry name" value="WD40_PAC1"/>
</dbReference>
<dbReference type="KEGG" id="sind:105168583"/>
<accession>A0A6I9TZR5</accession>
<dbReference type="RefSeq" id="XP_011087019.1">
    <property type="nucleotide sequence ID" value="XM_011088717.2"/>
</dbReference>
<dbReference type="AlphaFoldDB" id="A0A6I9TZR5"/>
<dbReference type="Proteomes" id="UP000504604">
    <property type="component" value="Linkage group LG8"/>
</dbReference>